<evidence type="ECO:0000313" key="2">
    <source>
        <dbReference type="Proteomes" id="UP000218054"/>
    </source>
</evidence>
<reference evidence="1 2" key="1">
    <citation type="submission" date="2017-08" db="EMBL/GenBank/DDBJ databases">
        <title>WGS of Clinical strains of the CDC Group NO-1 linked to zoonotic infections in humans.</title>
        <authorList>
            <person name="Bernier A.-M."/>
            <person name="Bernard K."/>
        </authorList>
    </citation>
    <scope>NUCLEOTIDE SEQUENCE [LARGE SCALE GENOMIC DNA]</scope>
    <source>
        <strain evidence="1 2">NML00-0135</strain>
    </source>
</reference>
<dbReference type="Gene3D" id="3.40.50.300">
    <property type="entry name" value="P-loop containing nucleotide triphosphate hydrolases"/>
    <property type="match status" value="1"/>
</dbReference>
<dbReference type="PANTHER" id="PTHR11669:SF8">
    <property type="entry name" value="DNA POLYMERASE III SUBUNIT DELTA"/>
    <property type="match status" value="1"/>
</dbReference>
<sequence length="373" mass="39791">MAKRPTATAAAPTPAVAPPMPWLQPQLQALLRQSGHALLLEGPSGLGQFELGLAWAQAVLCEAQPAADGAPLQPACGQCESCHAMAVHTHPDLLVLLPEALQLQWGWAAAPETEGDAKRKPSREIRVEAMRQMITFSQRTDARGRGKVVLVYPAENMNLVTANALLKTLEEPPGNTRFVLASQAAHRLLPTIRSRCHAWKMQWPDAEQVQQWLAASGAAAPQIEAALAAAGGRPQDAWALLQAGFDAQQWLALPGQLAQGRPGWLAETTPSQAIAVLQQICHDAMALVAGAAPRYFSRAALAACLPGWAVAGPQAEAVQAGAAAAQRQRAFERLGRWSAELLQAARTSEHPYAQELMLAALVEQARSALNLRA</sequence>
<dbReference type="InterPro" id="IPR004622">
    <property type="entry name" value="DNA_pol_HolB"/>
</dbReference>
<name>A0A2A2AFR6_9BURK</name>
<dbReference type="Pfam" id="PF13177">
    <property type="entry name" value="DNA_pol3_delta2"/>
    <property type="match status" value="1"/>
</dbReference>
<organism evidence="1 2">
    <name type="scientific">Vandammella animalimorsus</name>
    <dbReference type="NCBI Taxonomy" id="2029117"/>
    <lineage>
        <taxon>Bacteria</taxon>
        <taxon>Pseudomonadati</taxon>
        <taxon>Pseudomonadota</taxon>
        <taxon>Betaproteobacteria</taxon>
        <taxon>Burkholderiales</taxon>
        <taxon>Comamonadaceae</taxon>
        <taxon>Vandammella</taxon>
    </lineage>
</organism>
<dbReference type="InterPro" id="IPR027417">
    <property type="entry name" value="P-loop_NTPase"/>
</dbReference>
<comment type="caution">
    <text evidence="1">The sequence shown here is derived from an EMBL/GenBank/DDBJ whole genome shotgun (WGS) entry which is preliminary data.</text>
</comment>
<protein>
    <submittedName>
        <fullName evidence="1">DNA polymerase III subunit delta</fullName>
    </submittedName>
</protein>
<keyword evidence="2" id="KW-1185">Reference proteome</keyword>
<dbReference type="GO" id="GO:0009360">
    <property type="term" value="C:DNA polymerase III complex"/>
    <property type="evidence" value="ECO:0007669"/>
    <property type="project" value="TreeGrafter"/>
</dbReference>
<gene>
    <name evidence="1" type="primary">holB</name>
    <name evidence="1" type="ORF">CK625_10270</name>
</gene>
<evidence type="ECO:0000313" key="1">
    <source>
        <dbReference type="EMBL" id="PAT36637.1"/>
    </source>
</evidence>
<dbReference type="GO" id="GO:0006261">
    <property type="term" value="P:DNA-templated DNA replication"/>
    <property type="evidence" value="ECO:0007669"/>
    <property type="project" value="TreeGrafter"/>
</dbReference>
<dbReference type="GO" id="GO:0003887">
    <property type="term" value="F:DNA-directed DNA polymerase activity"/>
    <property type="evidence" value="ECO:0007669"/>
    <property type="project" value="InterPro"/>
</dbReference>
<dbReference type="EMBL" id="NSJB01000008">
    <property type="protein sequence ID" value="PAT36637.1"/>
    <property type="molecule type" value="Genomic_DNA"/>
</dbReference>
<dbReference type="PANTHER" id="PTHR11669">
    <property type="entry name" value="REPLICATION FACTOR C / DNA POLYMERASE III GAMMA-TAU SUBUNIT"/>
    <property type="match status" value="1"/>
</dbReference>
<dbReference type="GO" id="GO:0008408">
    <property type="term" value="F:3'-5' exonuclease activity"/>
    <property type="evidence" value="ECO:0007669"/>
    <property type="project" value="InterPro"/>
</dbReference>
<dbReference type="SUPFAM" id="SSF52540">
    <property type="entry name" value="P-loop containing nucleoside triphosphate hydrolases"/>
    <property type="match status" value="1"/>
</dbReference>
<dbReference type="AlphaFoldDB" id="A0A2A2AFR6"/>
<proteinExistence type="predicted"/>
<accession>A0A2A2AFR6</accession>
<dbReference type="RefSeq" id="WP_095540221.1">
    <property type="nucleotide sequence ID" value="NZ_NSJB01000008.1"/>
</dbReference>
<dbReference type="NCBIfam" id="TIGR00678">
    <property type="entry name" value="holB"/>
    <property type="match status" value="1"/>
</dbReference>
<dbReference type="InterPro" id="IPR050238">
    <property type="entry name" value="DNA_Rep/Repair_Clamp_Loader"/>
</dbReference>
<dbReference type="Proteomes" id="UP000218054">
    <property type="component" value="Unassembled WGS sequence"/>
</dbReference>